<evidence type="ECO:0000259" key="1">
    <source>
        <dbReference type="Pfam" id="PF22209"/>
    </source>
</evidence>
<feature type="domain" description="RNA-directed RNA polymerase N-terminal" evidence="1">
    <location>
        <begin position="185"/>
        <end position="370"/>
    </location>
</feature>
<protein>
    <submittedName>
        <fullName evidence="3">RdRp</fullName>
    </submittedName>
</protein>
<dbReference type="InterPro" id="IPR054006">
    <property type="entry name" value="RdRP_N"/>
</dbReference>
<organism evidence="3">
    <name type="scientific">Hubei reo-like virus 3</name>
    <dbReference type="NCBI Taxonomy" id="1923178"/>
    <lineage>
        <taxon>Viruses</taxon>
        <taxon>Riboviria</taxon>
    </lineage>
</organism>
<dbReference type="EMBL" id="KX884692">
    <property type="protein sequence ID" value="APG79172.1"/>
    <property type="molecule type" value="Genomic_RNA"/>
</dbReference>
<accession>A0A1L3KP55</accession>
<dbReference type="Pfam" id="PF22209">
    <property type="entry name" value="CPV_RdRP_N"/>
    <property type="match status" value="1"/>
</dbReference>
<dbReference type="InterPro" id="IPR054002">
    <property type="entry name" value="RdRP_C"/>
</dbReference>
<evidence type="ECO:0000259" key="2">
    <source>
        <dbReference type="Pfam" id="PF22213"/>
    </source>
</evidence>
<sequence>MSVLNIEKLKILCRDHDTYIQTKIKNIENEIIRKTKSKNSVNQNLNYKSLPPWEQWRSKKDYQLPKVISQLKINYDELIKTAVQINEKFGIITSILRNNVSMTSNYNNIIRLFQFDDELSPIIEICNMNRDAILLIIKSVNTTKPIPCHDDPCQESEAIDFSFSKNCKRYEFGMVTWKQGQRIPDTEFRYIVNCEVKSSLQMFLSELSLNDNSTKELTNRKRESMLYQKLLTKTLNQTRSINIAKMCFANFLLFKSVPTNGNTLHHCFNEENPSIYYLQKLLNDYITWPFLDTTTEMYYPNELKMSSQLPILIYSVLNKALSYTFGIMTVGYFNLSMKVFLEWAKVSFDDLHLLQKSDMNKVTKFLNERVSASKIFTYSGNNVTGVRNVHLEKEFWYKNEKEELEEILTQVKTTKPYFDYIIKLRKRTFSRDELILHKMALENCTNNTTFKKSSPALEYERSAKPRLNKPVTNPYPEEMIDGFTTKPRYKGVMGRIWNNLSNKMEYISEKLKNRDFQAEFYERLTNNASGLTSADILHSKRNHALLKTFVSAPYGQRYITALIDNEVLFNRLLAISSITGRVMAGKRDQIDRRVRWIMMVLNCLQAVFSLALSIGREQHKTVSTVASGKQVGNIKDMMQVLRTSSDPNAIITDNDIVGMDSSTQEQVVGAVLCFVFGVLSGVGDAPYFFSNGREATADVYDEIGNVIGKNTYNLNGAQDYMIEMIGKMRSNNFILSDTWVGSDVTIPGSVFWSGAYHTAVQHNVWLSEMLSLLLDDMIRTYTETNARLDASVMGDDVSAAILQNQNSELADKNATEIIAQLIAMLDESGFHAEPECSRCSSTFLQQTGLYGAVKPKSARLSLNVSEHEISRIRDPISQIKEMGDILDEMSGRSPFPEAAINILNSYWCVNRVLALSKGIEGNKSFEKRLINLKNKSVGAYKNWIRVSTSGVKIIVPYVGIYLKEIFGNTLPSFHSVIDNVTKKPSFLSPKGTFTERCLFEMSYIKRTSSEINNITERDRQNKLNRLNMEFKLGLISEEIYNKKKDLPGRFDTINKINFKIIDDLGFTFAQWLSENIISKARMLKRDLENPSFNTIVNIGKQKQNQRKAALSYAGVNNLRKGGYSIPESLIYYNQPKVRVEQAFALKLEKSRKFGDDNESIIDKLIDYINGEVKNFKFGELQLLDYNVIPTNQKIELSPDAHLLIQSSLGPCASIKTIHHRGLMLFGFPFNLKSRDLAVESFKNVLSFGADADKVLNEAVRIYNRDQRYLVEFLYAIGVEPSEHKRMESIIKEFRFQGITQYKSVFNVRKFFYFIPSTSRANSLSIFRQPITRHRRWGVLHSMIVRDYFLAFPETKEKIFIDISDNMSDRIMML</sequence>
<dbReference type="Pfam" id="PF22213">
    <property type="entry name" value="CPV_RdRP_C"/>
    <property type="match status" value="1"/>
</dbReference>
<feature type="domain" description="RNA-directed RNA polymerase C-terminal" evidence="2">
    <location>
        <begin position="989"/>
        <end position="1326"/>
    </location>
</feature>
<proteinExistence type="predicted"/>
<evidence type="ECO:0000313" key="3">
    <source>
        <dbReference type="EMBL" id="APG79172.1"/>
    </source>
</evidence>
<name>A0A1L3KP55_9VIRU</name>
<dbReference type="Gene3D" id="3.90.1850.10">
    <property type="entry name" value="RNA-directed RNA polymerase lambda-3"/>
    <property type="match status" value="1"/>
</dbReference>
<dbReference type="Pfam" id="PF22212">
    <property type="entry name" value="CPV_RdRP_pol_dom"/>
    <property type="match status" value="1"/>
</dbReference>
<reference evidence="3" key="1">
    <citation type="journal article" date="2016" name="Nature">
        <title>Redefining the invertebrate RNA virosphere.</title>
        <authorList>
            <person name="Shi M."/>
            <person name="Lin X.D."/>
            <person name="Tian J.H."/>
            <person name="Chen L.J."/>
            <person name="Chen X."/>
            <person name="Li C.X."/>
            <person name="Qin X.C."/>
            <person name="Li J."/>
            <person name="Cao J.P."/>
            <person name="Eden J.S."/>
            <person name="Buchmann J."/>
            <person name="Wang W."/>
            <person name="Xu J."/>
            <person name="Holmes E.C."/>
            <person name="Zhang Y.Z."/>
        </authorList>
    </citation>
    <scope>NUCLEOTIDE SEQUENCE</scope>
    <source>
        <strain evidence="3">SCM43983</strain>
    </source>
</reference>